<accession>A0A663AAJ0</accession>
<comment type="caution">
    <text evidence="2">The sequence shown here is derived from an EMBL/GenBank/DDBJ whole genome shotgun (WGS) entry which is preliminary data.</text>
</comment>
<gene>
    <name evidence="2" type="ORF">APQ99_00473</name>
</gene>
<protein>
    <submittedName>
        <fullName evidence="2">Uncharacterized protein</fullName>
    </submittedName>
</protein>
<organism evidence="2 3">
    <name type="scientific">Halobacterium salinarum (strain ATCC 33171 / DSM 3754 / JCM 8978 / NBRC 102687 / NCIMB 764 / 91-R6)</name>
    <dbReference type="NCBI Taxonomy" id="2597657"/>
    <lineage>
        <taxon>Archaea</taxon>
        <taxon>Methanobacteriati</taxon>
        <taxon>Methanobacteriota</taxon>
        <taxon>Stenosarchaea group</taxon>
        <taxon>Halobacteria</taxon>
        <taxon>Halobacteriales</taxon>
        <taxon>Halobacteriaceae</taxon>
        <taxon>Halobacterium</taxon>
    </lineage>
</organism>
<reference evidence="2 3" key="1">
    <citation type="submission" date="2019-07" db="EMBL/GenBank/DDBJ databases">
        <title>Genomic Encyclopedia of Archaeal and Bacterial Type Strains, Phase II (KMG-II): from individual species to whole genera.</title>
        <authorList>
            <person name="Goeker M."/>
        </authorList>
    </citation>
    <scope>NUCLEOTIDE SEQUENCE [LARGE SCALE GENOMIC DNA]</scope>
    <source>
        <strain evidence="2 3">DSM 3754</strain>
    </source>
</reference>
<dbReference type="Proteomes" id="UP000323075">
    <property type="component" value="Unassembled WGS sequence"/>
</dbReference>
<name>A0A663AAJ0_HALS9</name>
<dbReference type="EMBL" id="VRYN01000001">
    <property type="protein sequence ID" value="TYO81958.1"/>
    <property type="molecule type" value="Genomic_DNA"/>
</dbReference>
<feature type="compositionally biased region" description="Basic and acidic residues" evidence="1">
    <location>
        <begin position="314"/>
        <end position="323"/>
    </location>
</feature>
<dbReference type="Pfam" id="PF19100">
    <property type="entry name" value="DUF5787"/>
    <property type="match status" value="1"/>
</dbReference>
<evidence type="ECO:0000313" key="2">
    <source>
        <dbReference type="EMBL" id="TYO81958.1"/>
    </source>
</evidence>
<sequence length="333" mass="35976">MPYAGVAVREYAFELRLCAHLEADGVPGVGEAGVVARQLGTSVHATGGRIVDAVCVLPGPAFDARMALTSDTIPRAVLDAPVPVGTYERVTRVFDGPPERARAVADAGAETGFLDVTRRDGQQVVRQPTRYPEWIGGLVGVENKPDLERPGGLSRQLRHDASLGVLDYAVVATESHVTGAHLNRLPDAVGVWRVDFDRERPIRIVREPERLDAAGPGLEVLDEHAARTDVRPVSGAAKARQRRQIAERAHGKGWRTFGLPGCARASTGDGGVTLPYCEHFDRVVDPARECGTDCPGFADADPPAVALDAERERRTRWERDAGGRHRQAGLDQF</sequence>
<feature type="region of interest" description="Disordered" evidence="1">
    <location>
        <begin position="314"/>
        <end position="333"/>
    </location>
</feature>
<proteinExistence type="predicted"/>
<dbReference type="InterPro" id="IPR043901">
    <property type="entry name" value="DUF5787"/>
</dbReference>
<evidence type="ECO:0000256" key="1">
    <source>
        <dbReference type="SAM" id="MobiDB-lite"/>
    </source>
</evidence>
<dbReference type="AlphaFoldDB" id="A0A663AAJ0"/>
<evidence type="ECO:0000313" key="3">
    <source>
        <dbReference type="Proteomes" id="UP000323075"/>
    </source>
</evidence>